<keyword evidence="1" id="KW-0472">Membrane</keyword>
<dbReference type="RefSeq" id="WP_091109982.1">
    <property type="nucleotide sequence ID" value="NZ_BKAF01000001.1"/>
</dbReference>
<dbReference type="EMBL" id="FOQG01000001">
    <property type="protein sequence ID" value="SFH67894.1"/>
    <property type="molecule type" value="Genomic_DNA"/>
</dbReference>
<gene>
    <name evidence="2" type="ORF">SAMN05216561_101425</name>
</gene>
<organism evidence="2 3">
    <name type="scientific">Nocardioides psychrotolerans</name>
    <dbReference type="NCBI Taxonomy" id="1005945"/>
    <lineage>
        <taxon>Bacteria</taxon>
        <taxon>Bacillati</taxon>
        <taxon>Actinomycetota</taxon>
        <taxon>Actinomycetes</taxon>
        <taxon>Propionibacteriales</taxon>
        <taxon>Nocardioidaceae</taxon>
        <taxon>Nocardioides</taxon>
    </lineage>
</organism>
<evidence type="ECO:0000256" key="1">
    <source>
        <dbReference type="SAM" id="Phobius"/>
    </source>
</evidence>
<feature type="transmembrane region" description="Helical" evidence="1">
    <location>
        <begin position="58"/>
        <end position="77"/>
    </location>
</feature>
<evidence type="ECO:0000313" key="2">
    <source>
        <dbReference type="EMBL" id="SFH67894.1"/>
    </source>
</evidence>
<keyword evidence="1" id="KW-0812">Transmembrane</keyword>
<keyword evidence="3" id="KW-1185">Reference proteome</keyword>
<proteinExistence type="predicted"/>
<name>A0A1I3C031_9ACTN</name>
<accession>A0A1I3C031</accession>
<feature type="transmembrane region" description="Helical" evidence="1">
    <location>
        <begin position="83"/>
        <end position="101"/>
    </location>
</feature>
<dbReference type="STRING" id="1005945.SAMN05216561_101425"/>
<evidence type="ECO:0000313" key="3">
    <source>
        <dbReference type="Proteomes" id="UP000198649"/>
    </source>
</evidence>
<reference evidence="2 3" key="1">
    <citation type="submission" date="2016-10" db="EMBL/GenBank/DDBJ databases">
        <authorList>
            <person name="de Groot N.N."/>
        </authorList>
    </citation>
    <scope>NUCLEOTIDE SEQUENCE [LARGE SCALE GENOMIC DNA]</scope>
    <source>
        <strain evidence="2 3">CGMCC 1.11156</strain>
    </source>
</reference>
<protein>
    <submittedName>
        <fullName evidence="2">Uncharacterized protein</fullName>
    </submittedName>
</protein>
<keyword evidence="1" id="KW-1133">Transmembrane helix</keyword>
<dbReference type="Proteomes" id="UP000198649">
    <property type="component" value="Unassembled WGS sequence"/>
</dbReference>
<dbReference type="AlphaFoldDB" id="A0A1I3C031"/>
<sequence length="115" mass="11508">MPPTLLARVAGVAGGLCWLVRAAAGVDELRWPGLVLLALALAGLGSGLVSTSATWLRVIVAVALPVLGWSVVEVVGGEGEGRVVDAVAGVTVAVVCVVGLVRSRGQRHPVGSHSA</sequence>
<feature type="transmembrane region" description="Helical" evidence="1">
    <location>
        <begin position="32"/>
        <end position="51"/>
    </location>
</feature>